<feature type="region of interest" description="Disordered" evidence="1">
    <location>
        <begin position="78"/>
        <end position="189"/>
    </location>
</feature>
<dbReference type="KEGG" id="cne:CNG00615"/>
<evidence type="ECO:0000313" key="3">
    <source>
        <dbReference type="EMBL" id="ALO69260.1"/>
    </source>
</evidence>
<dbReference type="Proteomes" id="UP000002149">
    <property type="component" value="Chromosome 7"/>
</dbReference>
<dbReference type="EMBL" id="AE017347">
    <property type="protein sequence ID" value="ALO69260.1"/>
    <property type="molecule type" value="Genomic_DNA"/>
</dbReference>
<keyword evidence="2" id="KW-0732">Signal</keyword>
<evidence type="ECO:0000256" key="2">
    <source>
        <dbReference type="SAM" id="SignalP"/>
    </source>
</evidence>
<reference evidence="3 4" key="1">
    <citation type="journal article" date="2005" name="Science">
        <title>The genome of the basidiomycetous yeast and human pathogen Cryptococcus neoformans.</title>
        <authorList>
            <person name="Loftus B.J."/>
            <person name="Fung E."/>
            <person name="Roncaglia P."/>
            <person name="Rowley D."/>
            <person name="Amedeo P."/>
            <person name="Bruno D."/>
            <person name="Vamathevan J."/>
            <person name="Miranda M."/>
            <person name="Anderson I.J."/>
            <person name="Fraser J.A."/>
            <person name="Allen J.E."/>
            <person name="Bosdet I.E."/>
            <person name="Brent M.R."/>
            <person name="Chiu R."/>
            <person name="Doering T.L."/>
            <person name="Donlin M.J."/>
            <person name="D'Souza C.A."/>
            <person name="Fox D.S."/>
            <person name="Grinberg V."/>
            <person name="Fu J."/>
            <person name="Fukushima M."/>
            <person name="Haas B.J."/>
            <person name="Huang J.C."/>
            <person name="Janbon G."/>
            <person name="Jones S.J."/>
            <person name="Koo H.L."/>
            <person name="Krzywinski M.I."/>
            <person name="Kwon-Chung J.K."/>
            <person name="Lengeler K.B."/>
            <person name="Maiti R."/>
            <person name="Marra M.A."/>
            <person name="Marra R.E."/>
            <person name="Mathewson C.A."/>
            <person name="Mitchell T.G."/>
            <person name="Pertea M."/>
            <person name="Riggs F.R."/>
            <person name="Salzberg S.L."/>
            <person name="Schein J.E."/>
            <person name="Shvartsbeyn A."/>
            <person name="Shin H."/>
            <person name="Shumway M."/>
            <person name="Specht C.A."/>
            <person name="Suh B.B."/>
            <person name="Tenney A."/>
            <person name="Utterback T.R."/>
            <person name="Wickes B.L."/>
            <person name="Wortman J.R."/>
            <person name="Wye N.H."/>
            <person name="Kronstad J.W."/>
            <person name="Lodge J.K."/>
            <person name="Heitman J."/>
            <person name="Davis R.W."/>
            <person name="Fraser C.M."/>
            <person name="Hyman R.W."/>
        </authorList>
    </citation>
    <scope>NUCLEOTIDE SEQUENCE [LARGE SCALE GENOMIC DNA]</scope>
    <source>
        <strain evidence="4">JEC21 / ATCC MYA-565</strain>
    </source>
</reference>
<dbReference type="VEuPathDB" id="FungiDB:CNG00615"/>
<dbReference type="AlphaFoldDB" id="A0A0S2M5T2"/>
<proteinExistence type="predicted"/>
<organism evidence="3 4">
    <name type="scientific">Cryptococcus deneoformans (strain JEC21 / ATCC MYA-565)</name>
    <name type="common">Cryptococcus neoformans var. neoformans serotype D</name>
    <dbReference type="NCBI Taxonomy" id="214684"/>
    <lineage>
        <taxon>Eukaryota</taxon>
        <taxon>Fungi</taxon>
        <taxon>Dikarya</taxon>
        <taxon>Basidiomycota</taxon>
        <taxon>Agaricomycotina</taxon>
        <taxon>Tremellomycetes</taxon>
        <taxon>Tremellales</taxon>
        <taxon>Cryptococcaceae</taxon>
        <taxon>Cryptococcus</taxon>
        <taxon>Cryptococcus neoformans species complex</taxon>
    </lineage>
</organism>
<evidence type="ECO:0000256" key="1">
    <source>
        <dbReference type="SAM" id="MobiDB-lite"/>
    </source>
</evidence>
<feature type="compositionally biased region" description="Low complexity" evidence="1">
    <location>
        <begin position="108"/>
        <end position="128"/>
    </location>
</feature>
<dbReference type="InParanoid" id="A0A0S2M5T2"/>
<protein>
    <submittedName>
        <fullName evidence="3">Uncharacterized protein</fullName>
    </submittedName>
</protein>
<accession>A0A0S2M5T2</accession>
<feature type="compositionally biased region" description="Acidic residues" evidence="1">
    <location>
        <begin position="162"/>
        <end position="172"/>
    </location>
</feature>
<evidence type="ECO:0000313" key="4">
    <source>
        <dbReference type="Proteomes" id="UP000002149"/>
    </source>
</evidence>
<sequence length="189" mass="20342">MSSWLFLVLIFIVLPAAGYIYWLRRQRAGDVGIPLSMPRGETGIRLSEDGPPTHSFITNNVSTDSLPSHALSNLPELSHRDEPLSASPIGDDNDGAGAGFGSMPITRFSTGSSSFPNFNSNLNSNAKENPFRDEKSGNKGRRSMKSAAAGQAKNGEAGDVSISEDEYEDNSNEEGGKFSIGDDEEGWNR</sequence>
<feature type="chain" id="PRO_5006602349" evidence="2">
    <location>
        <begin position="19"/>
        <end position="189"/>
    </location>
</feature>
<gene>
    <name evidence="3" type="ordered locus">CNG00615</name>
</gene>
<feature type="signal peptide" evidence="2">
    <location>
        <begin position="1"/>
        <end position="18"/>
    </location>
</feature>
<dbReference type="RefSeq" id="XP_024514521.1">
    <property type="nucleotide sequence ID" value="XM_024658596.1"/>
</dbReference>
<dbReference type="OrthoDB" id="2576283at2759"/>
<dbReference type="PaxDb" id="214684-A0A0S2M5T2"/>
<dbReference type="GeneID" id="36392922"/>
<name>A0A0S2M5T2_CRYD1</name>
<keyword evidence="4" id="KW-1185">Reference proteome</keyword>